<dbReference type="FunFam" id="3.40.50.300:FF:000737">
    <property type="entry name" value="Bifunctional polynucleotide phosphatase/kinase"/>
    <property type="match status" value="1"/>
</dbReference>
<dbReference type="SUPFAM" id="SSF56784">
    <property type="entry name" value="HAD-like"/>
    <property type="match status" value="1"/>
</dbReference>
<dbReference type="Pfam" id="PF08645">
    <property type="entry name" value="PNK3P"/>
    <property type="match status" value="1"/>
</dbReference>
<dbReference type="RefSeq" id="XP_020436052.1">
    <property type="nucleotide sequence ID" value="XM_020573980.1"/>
</dbReference>
<dbReference type="InterPro" id="IPR013954">
    <property type="entry name" value="PNK3P"/>
</dbReference>
<dbReference type="InterPro" id="IPR027417">
    <property type="entry name" value="P-loop_NTPase"/>
</dbReference>
<dbReference type="GO" id="GO:0046403">
    <property type="term" value="F:polynucleotide 3'-phosphatase activity"/>
    <property type="evidence" value="ECO:0007669"/>
    <property type="project" value="TreeGrafter"/>
</dbReference>
<evidence type="ECO:0000313" key="2">
    <source>
        <dbReference type="Proteomes" id="UP000001396"/>
    </source>
</evidence>
<gene>
    <name evidence="1" type="primary">PNKP</name>
    <name evidence="1" type="ORF">PPL_03005</name>
</gene>
<keyword evidence="1" id="KW-0238">DNA-binding</keyword>
<dbReference type="Gene3D" id="3.40.50.300">
    <property type="entry name" value="P-loop containing nucleotide triphosphate hydrolases"/>
    <property type="match status" value="1"/>
</dbReference>
<dbReference type="InterPro" id="IPR006549">
    <property type="entry name" value="HAD-SF_hydro_IIIA"/>
</dbReference>
<protein>
    <submittedName>
        <fullName evidence="1">SAP DNA-binding domain-containing protein</fullName>
    </submittedName>
</protein>
<dbReference type="PANTHER" id="PTHR12083">
    <property type="entry name" value="BIFUNCTIONAL POLYNUCLEOTIDE PHOSPHATASE/KINASE"/>
    <property type="match status" value="1"/>
</dbReference>
<sequence length="550" mass="60759">MILARSYSRDQLVYICRCLGIKPHKSPKYVLAQEIVSHCFPTATENQSFESVSLTKVPTMTTKVTTKMTTKKATLKKPSIKAKAYSFGAPTTTIASPPTFAMTQEYVDRKQSSWPASTSTTVTASVVGPTATNTYTPNPAPPTTWTTSGATTISMDKAIKSKSMIGIKRWIHHNNEIIYYLGLDSKITSEKIAAFDMDDTLISTLSGKKFPTSKSDWKFWDETVPDKLRSLHSNGYQVVIITNQGAIGNNPLKFIEITTKIQDICNNIGIPTVAIAATTADGLLRKPNPFMWDFLVSQLCSANITINKEQSFYVGDAAGRPVNWKPGKKADFASSDKGFAMAAGIKFLTPEEFFLGEAPVSDSIMKNSKFSIPVAPTSGPLLAGADQTIAVTGIQEMALMVGWPASGKSTFSKNNFVTAGYAWVNRDTLKTPQMCLAFAEQQLKAGKSVVIDNTNPNKEARRPYIELARKYGIQVRCFMMKTDRETSYHNNYHRERTQGVKHIPSIGYAMYNKQFEAPELLEGFKEIKLVNFILKLEEKDVASYSIPAPK</sequence>
<keyword evidence="2" id="KW-1185">Reference proteome</keyword>
<evidence type="ECO:0000313" key="1">
    <source>
        <dbReference type="EMBL" id="EFA83935.1"/>
    </source>
</evidence>
<reference evidence="1 2" key="1">
    <citation type="journal article" date="2011" name="Genome Res.">
        <title>Phylogeny-wide analysis of social amoeba genomes highlights ancient origins for complex intercellular communication.</title>
        <authorList>
            <person name="Heidel A.J."/>
            <person name="Lawal H.M."/>
            <person name="Felder M."/>
            <person name="Schilde C."/>
            <person name="Helps N.R."/>
            <person name="Tunggal B."/>
            <person name="Rivero F."/>
            <person name="John U."/>
            <person name="Schleicher M."/>
            <person name="Eichinger L."/>
            <person name="Platzer M."/>
            <person name="Noegel A.A."/>
            <person name="Schaap P."/>
            <person name="Gloeckner G."/>
        </authorList>
    </citation>
    <scope>NUCLEOTIDE SEQUENCE [LARGE SCALE GENOMIC DNA]</scope>
    <source>
        <strain evidence="2">ATCC 26659 / Pp 5 / PN500</strain>
    </source>
</reference>
<dbReference type="PANTHER" id="PTHR12083:SF9">
    <property type="entry name" value="BIFUNCTIONAL POLYNUCLEOTIDE PHOSPHATASE_KINASE"/>
    <property type="match status" value="1"/>
</dbReference>
<comment type="caution">
    <text evidence="1">The sequence shown here is derived from an EMBL/GenBank/DDBJ whole genome shotgun (WGS) entry which is preliminary data.</text>
</comment>
<dbReference type="GeneID" id="31358528"/>
<dbReference type="InterPro" id="IPR006551">
    <property type="entry name" value="Polynucleotide_phosphatase"/>
</dbReference>
<dbReference type="FunCoup" id="D3B3N7">
    <property type="interactions" value="332"/>
</dbReference>
<dbReference type="InterPro" id="IPR036412">
    <property type="entry name" value="HAD-like_sf"/>
</dbReference>
<dbReference type="NCBIfam" id="TIGR01662">
    <property type="entry name" value="HAD-SF-IIIA"/>
    <property type="match status" value="1"/>
</dbReference>
<dbReference type="Gene3D" id="3.40.50.1000">
    <property type="entry name" value="HAD superfamily/HAD-like"/>
    <property type="match status" value="1"/>
</dbReference>
<dbReference type="GO" id="GO:0003690">
    <property type="term" value="F:double-stranded DNA binding"/>
    <property type="evidence" value="ECO:0007669"/>
    <property type="project" value="TreeGrafter"/>
</dbReference>
<dbReference type="GO" id="GO:0006281">
    <property type="term" value="P:DNA repair"/>
    <property type="evidence" value="ECO:0007669"/>
    <property type="project" value="TreeGrafter"/>
</dbReference>
<dbReference type="Proteomes" id="UP000001396">
    <property type="component" value="Unassembled WGS sequence"/>
</dbReference>
<organism evidence="1 2">
    <name type="scientific">Heterostelium pallidum (strain ATCC 26659 / Pp 5 / PN500)</name>
    <name type="common">Cellular slime mold</name>
    <name type="synonym">Polysphondylium pallidum</name>
    <dbReference type="NCBI Taxonomy" id="670386"/>
    <lineage>
        <taxon>Eukaryota</taxon>
        <taxon>Amoebozoa</taxon>
        <taxon>Evosea</taxon>
        <taxon>Eumycetozoa</taxon>
        <taxon>Dictyostelia</taxon>
        <taxon>Acytosteliales</taxon>
        <taxon>Acytosteliaceae</taxon>
        <taxon>Heterostelium</taxon>
    </lineage>
</organism>
<dbReference type="Pfam" id="PF13671">
    <property type="entry name" value="AAA_33"/>
    <property type="match status" value="1"/>
</dbReference>
<dbReference type="InterPro" id="IPR023214">
    <property type="entry name" value="HAD_sf"/>
</dbReference>
<dbReference type="InParanoid" id="D3B3N7"/>
<dbReference type="AlphaFoldDB" id="D3B3N7"/>
<dbReference type="SUPFAM" id="SSF52540">
    <property type="entry name" value="P-loop containing nucleoside triphosphate hydrolases"/>
    <property type="match status" value="1"/>
</dbReference>
<name>D3B3N7_HETP5</name>
<accession>D3B3N7</accession>
<dbReference type="GO" id="GO:0046404">
    <property type="term" value="F:ATP-dependent polydeoxyribonucleotide 5'-hydroxyl-kinase activity"/>
    <property type="evidence" value="ECO:0007669"/>
    <property type="project" value="TreeGrafter"/>
</dbReference>
<proteinExistence type="predicted"/>
<dbReference type="NCBIfam" id="TIGR01664">
    <property type="entry name" value="DNA-3'-Pase"/>
    <property type="match status" value="1"/>
</dbReference>
<dbReference type="EMBL" id="ADBJ01000010">
    <property type="protein sequence ID" value="EFA83935.1"/>
    <property type="molecule type" value="Genomic_DNA"/>
</dbReference>
<dbReference type="STRING" id="670386.D3B3N7"/>